<organism evidence="4 5">
    <name type="scientific">Luteimonas salinisoli</name>
    <dbReference type="NCBI Taxonomy" id="2752307"/>
    <lineage>
        <taxon>Bacteria</taxon>
        <taxon>Pseudomonadati</taxon>
        <taxon>Pseudomonadota</taxon>
        <taxon>Gammaproteobacteria</taxon>
        <taxon>Lysobacterales</taxon>
        <taxon>Lysobacteraceae</taxon>
        <taxon>Luteimonas</taxon>
    </lineage>
</organism>
<feature type="transmembrane region" description="Helical" evidence="3">
    <location>
        <begin position="133"/>
        <end position="157"/>
    </location>
</feature>
<evidence type="ECO:0008006" key="6">
    <source>
        <dbReference type="Google" id="ProtNLM"/>
    </source>
</evidence>
<keyword evidence="3" id="KW-0812">Transmembrane</keyword>
<dbReference type="Proteomes" id="UP000578091">
    <property type="component" value="Unassembled WGS sequence"/>
</dbReference>
<feature type="transmembrane region" description="Helical" evidence="3">
    <location>
        <begin position="351"/>
        <end position="369"/>
    </location>
</feature>
<dbReference type="InterPro" id="IPR052346">
    <property type="entry name" value="O-mannosyl-transferase_TMTC"/>
</dbReference>
<feature type="transmembrane region" description="Helical" evidence="3">
    <location>
        <begin position="296"/>
        <end position="317"/>
    </location>
</feature>
<protein>
    <recommendedName>
        <fullName evidence="6">Tetratricopeptide repeat protein</fullName>
    </recommendedName>
</protein>
<evidence type="ECO:0000313" key="5">
    <source>
        <dbReference type="Proteomes" id="UP000578091"/>
    </source>
</evidence>
<evidence type="ECO:0000256" key="2">
    <source>
        <dbReference type="ARBA" id="ARBA00022803"/>
    </source>
</evidence>
<feature type="transmembrane region" description="Helical" evidence="3">
    <location>
        <begin position="324"/>
        <end position="345"/>
    </location>
</feature>
<dbReference type="EMBL" id="JACCKA010000092">
    <property type="protein sequence ID" value="NZA28348.1"/>
    <property type="molecule type" value="Genomic_DNA"/>
</dbReference>
<keyword evidence="3" id="KW-1133">Transmembrane helix</keyword>
<keyword evidence="3" id="KW-0472">Membrane</keyword>
<keyword evidence="2" id="KW-0802">TPR repeat</keyword>
<feature type="transmembrane region" description="Helical" evidence="3">
    <location>
        <begin position="381"/>
        <end position="402"/>
    </location>
</feature>
<evidence type="ECO:0000256" key="3">
    <source>
        <dbReference type="SAM" id="Phobius"/>
    </source>
</evidence>
<reference evidence="4 5" key="1">
    <citation type="submission" date="2020-07" db="EMBL/GenBank/DDBJ databases">
        <title>Luteimonas sp. SJ-92.</title>
        <authorList>
            <person name="Huang X.-X."/>
            <person name="Xu L."/>
            <person name="Sun J.-Q."/>
        </authorList>
    </citation>
    <scope>NUCLEOTIDE SEQUENCE [LARGE SCALE GENOMIC DNA]</scope>
    <source>
        <strain evidence="4 5">SJ-92</strain>
    </source>
</reference>
<feature type="transmembrane region" description="Helical" evidence="3">
    <location>
        <begin position="169"/>
        <end position="186"/>
    </location>
</feature>
<feature type="transmembrane region" description="Helical" evidence="3">
    <location>
        <begin position="221"/>
        <end position="240"/>
    </location>
</feature>
<keyword evidence="5" id="KW-1185">Reference proteome</keyword>
<feature type="transmembrane region" description="Helical" evidence="3">
    <location>
        <begin position="192"/>
        <end position="209"/>
    </location>
</feature>
<sequence>MLVGLLLTIAAYWSGLSGAFLFDDYPNIVNNQALHLKDLDVPGLSRAALSSPSSELKRPLASLSFAFNHLATGLDPFWMKATNLIIHLLNGLLVYGLAKRLLRLADGGDTPRLGGVAAAIASGWLLLPINLSAVLYVVQRMEGLANLFVLFGLWLYVKSRQRMQSRGTGVWLCIASLAIPTALGVLAKESAVMLPLYAFCVEWLLFGFLTSRADRRDVRILATFALLLAVPLVAGLLWLLPSVLNPENWAARDFTLGTRLLSETRIVTGYIPWTLFPTPSSLSFYHDQVEVSAGLFSPWTTFASIIFLVALAVIVWTMRKRAPLVSLGLTFFLGGHLLTGTILPLDLVYEHRNYFASFGLLLTIVPFLAVDSARSFARFRWMLLGLLLAGWFSLTTFTAYAWGDPLRLARDLATRNPNSPRAQYELGFTYVVYSHYLPSSPFVSLAYEQLELAASLPRSPILAEQALIMMSARMGSPQNEEWWNNLIIKMARRKASADDISALAALATCQANGDCDYQGRTLVPAFLAGLAHANPEPRLMATYAEYAWNVLRDPDLALRMAREAARASPTEPAYQVTLVRILTALGNKEEAERALGGLRALNHGGQLDDEIEKLTRVLAEPAH</sequence>
<feature type="transmembrane region" description="Helical" evidence="3">
    <location>
        <begin position="110"/>
        <end position="127"/>
    </location>
</feature>
<accession>A0A853JIS6</accession>
<name>A0A853JIS6_9GAMM</name>
<dbReference type="PANTHER" id="PTHR44227">
    <property type="match status" value="1"/>
</dbReference>
<evidence type="ECO:0000256" key="1">
    <source>
        <dbReference type="ARBA" id="ARBA00022737"/>
    </source>
</evidence>
<dbReference type="PANTHER" id="PTHR44227:SF3">
    <property type="entry name" value="PROTEIN O-MANNOSYL-TRANSFERASE TMTC4"/>
    <property type="match status" value="1"/>
</dbReference>
<gene>
    <name evidence="4" type="ORF">H0E84_18385</name>
</gene>
<feature type="transmembrane region" description="Helical" evidence="3">
    <location>
        <begin position="77"/>
        <end position="98"/>
    </location>
</feature>
<proteinExistence type="predicted"/>
<evidence type="ECO:0000313" key="4">
    <source>
        <dbReference type="EMBL" id="NZA28348.1"/>
    </source>
</evidence>
<dbReference type="AlphaFoldDB" id="A0A853JIS6"/>
<comment type="caution">
    <text evidence="4">The sequence shown here is derived from an EMBL/GenBank/DDBJ whole genome shotgun (WGS) entry which is preliminary data.</text>
</comment>
<keyword evidence="1" id="KW-0677">Repeat</keyword>